<dbReference type="Gene3D" id="3.30.1590.10">
    <property type="entry name" value="Maltooligosyl trehalose synthase, domain 2"/>
    <property type="match status" value="1"/>
</dbReference>
<organism evidence="2 3">
    <name type="scientific">Microbacterium fluvii</name>
    <dbReference type="NCBI Taxonomy" id="415215"/>
    <lineage>
        <taxon>Bacteria</taxon>
        <taxon>Bacillati</taxon>
        <taxon>Actinomycetota</taxon>
        <taxon>Actinomycetes</taxon>
        <taxon>Micrococcales</taxon>
        <taxon>Microbacteriaceae</taxon>
        <taxon>Microbacterium</taxon>
    </lineage>
</organism>
<dbReference type="PANTHER" id="PTHR10357">
    <property type="entry name" value="ALPHA-AMYLASE FAMILY MEMBER"/>
    <property type="match status" value="1"/>
</dbReference>
<evidence type="ECO:0000313" key="2">
    <source>
        <dbReference type="EMBL" id="MFC7268937.1"/>
    </source>
</evidence>
<keyword evidence="2" id="KW-0413">Isomerase</keyword>
<evidence type="ECO:0000259" key="1">
    <source>
        <dbReference type="SMART" id="SM00642"/>
    </source>
</evidence>
<dbReference type="InterPro" id="IPR012767">
    <property type="entry name" value="Trehalose_TreY"/>
</dbReference>
<sequence>MTRLPSSTYRLQITADFDLDAAADVVGYLRDLGVGAVYLSPLLQASAGSTHGYDVVDPSRVDVSRGGRAGLERLAHAAHEAGLDVVVDIVPNHMGVGDPRQNAWWWDVLARGRASRYAEAFDIDWDAGEGRVLLPILGAPLEDALGDVVVDADEGVVRYFEHELPLAEGTGAGTVAEVLSAQHWGLLFWRDGDARLNYRRFFTVTSLAGVRVEVPWVFDETHAEILGWVRDGLVDGLRIDHPDGLADPGGYLDRLDGALRSALRGRREPYVVVEKILEHAATDHPEALPGWWATDGTTGYDALAEIDRVLVDPAGERALTELDARLRAETGLAPVQPWLDEAHDTKRAVADTALAAEVARLVRELPASSTPDAVRADAVAELLACFPVYRSYLPAGRAILVQTAAEAARRRPDLAAAIEDLLPAVGAAGSALAVRFEQTTGPVMAKGVEDTAFYRRTRLTSLTEVGGDPSVFALDVDGLHRAFALRQAQWPHAMTTLSTHDTKRSEDARARIAVLGERPDRWSDVLTQLRQVATTGHGPFDNLLWQAVVGVWPASADRLHAYAEKAAREAKERTSWTEPDAAFESAVHAVVDAAVGPARTVLDAFVAEIAGFGRSNALSAKLLQLTGPGMPDVYQGTELWDLSLVDPDNRRPVDYDARRRMLADLDAEHPLPLIDDIGAAKLLVTSRALRLRRGRPELFTRCTPMTITGAAAAHAVAFDRGGAVAVATRLPAGLADRGGWGDAVLLRHEGPTVDVITGRRFGGGEVPMAEVLADYPVALLATEEES</sequence>
<dbReference type="SMART" id="SM00642">
    <property type="entry name" value="Aamy"/>
    <property type="match status" value="1"/>
</dbReference>
<evidence type="ECO:0000313" key="3">
    <source>
        <dbReference type="Proteomes" id="UP001596507"/>
    </source>
</evidence>
<dbReference type="NCBIfam" id="TIGR02401">
    <property type="entry name" value="trehalose_TreY"/>
    <property type="match status" value="1"/>
</dbReference>
<dbReference type="EC" id="5.4.99.15" evidence="2"/>
<comment type="caution">
    <text evidence="2">The sequence shown here is derived from an EMBL/GenBank/DDBJ whole genome shotgun (WGS) entry which is preliminary data.</text>
</comment>
<dbReference type="InterPro" id="IPR017853">
    <property type="entry name" value="GH"/>
</dbReference>
<dbReference type="RefSeq" id="WP_262873805.1">
    <property type="nucleotide sequence ID" value="NZ_BAABKW010000002.1"/>
</dbReference>
<reference evidence="3" key="1">
    <citation type="journal article" date="2019" name="Int. J. Syst. Evol. Microbiol.">
        <title>The Global Catalogue of Microorganisms (GCM) 10K type strain sequencing project: providing services to taxonomists for standard genome sequencing and annotation.</title>
        <authorList>
            <consortium name="The Broad Institute Genomics Platform"/>
            <consortium name="The Broad Institute Genome Sequencing Center for Infectious Disease"/>
            <person name="Wu L."/>
            <person name="Ma J."/>
        </authorList>
    </citation>
    <scope>NUCLEOTIDE SEQUENCE [LARGE SCALE GENOMIC DNA]</scope>
    <source>
        <strain evidence="3">CGMCC 1.15772</strain>
    </source>
</reference>
<keyword evidence="3" id="KW-1185">Reference proteome</keyword>
<dbReference type="InterPro" id="IPR013797">
    <property type="entry name" value="Maltooligo_trehalose_synth_4"/>
</dbReference>
<protein>
    <submittedName>
        <fullName evidence="2">Malto-oligosyltrehalose synthase</fullName>
        <ecNumber evidence="2">5.4.99.15</ecNumber>
    </submittedName>
</protein>
<dbReference type="Pfam" id="PF00128">
    <property type="entry name" value="Alpha-amylase"/>
    <property type="match status" value="1"/>
</dbReference>
<dbReference type="CDD" id="cd11336">
    <property type="entry name" value="AmyAc_MTSase"/>
    <property type="match status" value="1"/>
</dbReference>
<accession>A0ABW2HC97</accession>
<proteinExistence type="predicted"/>
<dbReference type="GO" id="GO:0047470">
    <property type="term" value="F:(1,4)-alpha-D-glucan 1-alpha-D-glucosylmutase activity"/>
    <property type="evidence" value="ECO:0007669"/>
    <property type="project" value="UniProtKB-EC"/>
</dbReference>
<gene>
    <name evidence="2" type="primary">treY</name>
    <name evidence="2" type="ORF">ACFQRL_08220</name>
</gene>
<dbReference type="Proteomes" id="UP001596507">
    <property type="component" value="Unassembled WGS sequence"/>
</dbReference>
<dbReference type="InterPro" id="IPR006047">
    <property type="entry name" value="GH13_cat_dom"/>
</dbReference>
<dbReference type="Gene3D" id="1.10.150.200">
    <property type="entry name" value="Maltooligosyl trehalose synthase, domain 3"/>
    <property type="match status" value="1"/>
</dbReference>
<dbReference type="SUPFAM" id="SSF51445">
    <property type="entry name" value="(Trans)glycosidases"/>
    <property type="match status" value="1"/>
</dbReference>
<dbReference type="Gene3D" id="1.10.10.470">
    <property type="entry name" value="Maltooligosyl trehalose synthase, domain 4"/>
    <property type="match status" value="1"/>
</dbReference>
<feature type="domain" description="Glycosyl hydrolase family 13 catalytic" evidence="1">
    <location>
        <begin position="12"/>
        <end position="409"/>
    </location>
</feature>
<name>A0ABW2HC97_9MICO</name>
<dbReference type="Gene3D" id="3.20.20.80">
    <property type="entry name" value="Glycosidases"/>
    <property type="match status" value="1"/>
</dbReference>
<dbReference type="EMBL" id="JBHTBE010000001">
    <property type="protein sequence ID" value="MFC7268937.1"/>
    <property type="molecule type" value="Genomic_DNA"/>
</dbReference>
<dbReference type="PANTHER" id="PTHR10357:SF216">
    <property type="entry name" value="MALTOOLIGOSYL TREHALOSE SYNTHASE-RELATED"/>
    <property type="match status" value="1"/>
</dbReference>